<name>A0A4S2H393_9PROT</name>
<proteinExistence type="predicted"/>
<sequence length="108" mass="11633">MDGLLNSQVNAALLQAQGQEGPRVARVDSPERARKVGEEFEAVFLAQMLEHMMGETSEDSLFGGAGSGAWKGMLNEEYAKVMARAGGIGLADDLAREIMRYQDIGDEA</sequence>
<gene>
    <name evidence="2" type="ORF">E5163_02515</name>
</gene>
<evidence type="ECO:0000259" key="1">
    <source>
        <dbReference type="Pfam" id="PF10135"/>
    </source>
</evidence>
<dbReference type="EMBL" id="SRXW01000001">
    <property type="protein sequence ID" value="TGY90024.1"/>
    <property type="molecule type" value="Genomic_DNA"/>
</dbReference>
<keyword evidence="3" id="KW-1185">Reference proteome</keyword>
<protein>
    <submittedName>
        <fullName evidence="2">Chemotactic signal-response protein chel</fullName>
    </submittedName>
</protein>
<organism evidence="2 3">
    <name type="scientific">Marinicauda algicola</name>
    <dbReference type="NCBI Taxonomy" id="2029849"/>
    <lineage>
        <taxon>Bacteria</taxon>
        <taxon>Pseudomonadati</taxon>
        <taxon>Pseudomonadota</taxon>
        <taxon>Alphaproteobacteria</taxon>
        <taxon>Maricaulales</taxon>
        <taxon>Maricaulaceae</taxon>
        <taxon>Marinicauda</taxon>
    </lineage>
</organism>
<comment type="caution">
    <text evidence="2">The sequence shown here is derived from an EMBL/GenBank/DDBJ whole genome shotgun (WGS) entry which is preliminary data.</text>
</comment>
<dbReference type="AlphaFoldDB" id="A0A4S2H393"/>
<dbReference type="Pfam" id="PF10135">
    <property type="entry name" value="Rod-binding"/>
    <property type="match status" value="1"/>
</dbReference>
<reference evidence="2 3" key="1">
    <citation type="journal article" date="2017" name="Int. J. Syst. Evol. Microbiol.">
        <title>Marinicauda algicola sp. nov., isolated from a marine red alga Rhodosorus marinus.</title>
        <authorList>
            <person name="Jeong S.E."/>
            <person name="Jeon S.H."/>
            <person name="Chun B.H."/>
            <person name="Kim D.W."/>
            <person name="Jeon C.O."/>
        </authorList>
    </citation>
    <scope>NUCLEOTIDE SEQUENCE [LARGE SCALE GENOMIC DNA]</scope>
    <source>
        <strain evidence="2 3">JCM 31718</strain>
    </source>
</reference>
<accession>A0A4S2H393</accession>
<dbReference type="InterPro" id="IPR019301">
    <property type="entry name" value="Flagellar_prot_FlgJ_N"/>
</dbReference>
<dbReference type="RefSeq" id="WP_135994521.1">
    <property type="nucleotide sequence ID" value="NZ_CP071057.1"/>
</dbReference>
<evidence type="ECO:0000313" key="2">
    <source>
        <dbReference type="EMBL" id="TGY90024.1"/>
    </source>
</evidence>
<dbReference type="OrthoDB" id="7862954at2"/>
<evidence type="ECO:0000313" key="3">
    <source>
        <dbReference type="Proteomes" id="UP000308054"/>
    </source>
</evidence>
<dbReference type="Proteomes" id="UP000308054">
    <property type="component" value="Unassembled WGS sequence"/>
</dbReference>
<feature type="domain" description="Flagellar protein FlgJ N-terminal" evidence="1">
    <location>
        <begin position="53"/>
        <end position="96"/>
    </location>
</feature>